<dbReference type="InterPro" id="IPR050951">
    <property type="entry name" value="Retrovirus_Pol_polyprotein"/>
</dbReference>
<dbReference type="EMBL" id="KZ345348">
    <property type="protein sequence ID" value="PIO74015.1"/>
    <property type="molecule type" value="Genomic_DNA"/>
</dbReference>
<dbReference type="SUPFAM" id="SSF56672">
    <property type="entry name" value="DNA/RNA polymerases"/>
    <property type="match status" value="1"/>
</dbReference>
<reference evidence="1 2" key="1">
    <citation type="submission" date="2015-09" db="EMBL/GenBank/DDBJ databases">
        <title>Draft genome of the parasitic nematode Teladorsagia circumcincta isolate WARC Sus (inbred).</title>
        <authorList>
            <person name="Mitreva M."/>
        </authorList>
    </citation>
    <scope>NUCLEOTIDE SEQUENCE [LARGE SCALE GENOMIC DNA]</scope>
    <source>
        <strain evidence="1 2">S</strain>
    </source>
</reference>
<evidence type="ECO:0000313" key="2">
    <source>
        <dbReference type="Proteomes" id="UP000230423"/>
    </source>
</evidence>
<name>A0A2G9UUT2_TELCI</name>
<dbReference type="Proteomes" id="UP000230423">
    <property type="component" value="Unassembled WGS sequence"/>
</dbReference>
<sequence length="160" mass="17946">MAEFSAIIPEQMKCLVRICGLAADIHTHYALRKLQSDPETMLREKAAPAIQEMDALSTGLSGTAAYFDNIAVTGKTVDEHNVRLVFRKTQDLFRLESGSLLLTEIRYLGFRTNAHGRRPDPTKPEAVHKMPISKDVTQLKAFLGLVAFYEAFIRYSSCKI</sequence>
<evidence type="ECO:0000313" key="1">
    <source>
        <dbReference type="EMBL" id="PIO74015.1"/>
    </source>
</evidence>
<accession>A0A2G9UUT2</accession>
<keyword evidence="2" id="KW-1185">Reference proteome</keyword>
<proteinExistence type="predicted"/>
<evidence type="ECO:0008006" key="3">
    <source>
        <dbReference type="Google" id="ProtNLM"/>
    </source>
</evidence>
<dbReference type="AlphaFoldDB" id="A0A2G9UUT2"/>
<dbReference type="InterPro" id="IPR043502">
    <property type="entry name" value="DNA/RNA_pol_sf"/>
</dbReference>
<organism evidence="1 2">
    <name type="scientific">Teladorsagia circumcincta</name>
    <name type="common">Brown stomach worm</name>
    <name type="synonym">Ostertagia circumcincta</name>
    <dbReference type="NCBI Taxonomy" id="45464"/>
    <lineage>
        <taxon>Eukaryota</taxon>
        <taxon>Metazoa</taxon>
        <taxon>Ecdysozoa</taxon>
        <taxon>Nematoda</taxon>
        <taxon>Chromadorea</taxon>
        <taxon>Rhabditida</taxon>
        <taxon>Rhabditina</taxon>
        <taxon>Rhabditomorpha</taxon>
        <taxon>Strongyloidea</taxon>
        <taxon>Trichostrongylidae</taxon>
        <taxon>Teladorsagia</taxon>
    </lineage>
</organism>
<protein>
    <recommendedName>
        <fullName evidence="3">Reverse transcriptase domain-containing protein</fullName>
    </recommendedName>
</protein>
<dbReference type="PANTHER" id="PTHR37984">
    <property type="entry name" value="PROTEIN CBG26694"/>
    <property type="match status" value="1"/>
</dbReference>
<gene>
    <name evidence="1" type="ORF">TELCIR_03988</name>
</gene>
<dbReference type="PANTHER" id="PTHR37984:SF5">
    <property type="entry name" value="PROTEIN NYNRIN-LIKE"/>
    <property type="match status" value="1"/>
</dbReference>
<dbReference type="OrthoDB" id="5855384at2759"/>